<keyword evidence="4" id="KW-0862">Zinc</keyword>
<evidence type="ECO:0000256" key="2">
    <source>
        <dbReference type="ARBA" id="ARBA00008072"/>
    </source>
</evidence>
<dbReference type="InterPro" id="IPR013149">
    <property type="entry name" value="ADH-like_C"/>
</dbReference>
<dbReference type="InterPro" id="IPR047109">
    <property type="entry name" value="CAD-like"/>
</dbReference>
<keyword evidence="5" id="KW-0560">Oxidoreductase</keyword>
<accession>A0A438CX97</accession>
<dbReference type="SUPFAM" id="SSF51735">
    <property type="entry name" value="NAD(P)-binding Rossmann-fold domains"/>
    <property type="match status" value="1"/>
</dbReference>
<proteinExistence type="inferred from homology"/>
<name>A0A438CX97_VITVI</name>
<keyword evidence="3" id="KW-0479">Metal-binding</keyword>
<organism evidence="8 9">
    <name type="scientific">Vitis vinifera</name>
    <name type="common">Grape</name>
    <dbReference type="NCBI Taxonomy" id="29760"/>
    <lineage>
        <taxon>Eukaryota</taxon>
        <taxon>Viridiplantae</taxon>
        <taxon>Streptophyta</taxon>
        <taxon>Embryophyta</taxon>
        <taxon>Tracheophyta</taxon>
        <taxon>Spermatophyta</taxon>
        <taxon>Magnoliopsida</taxon>
        <taxon>eudicotyledons</taxon>
        <taxon>Gunneridae</taxon>
        <taxon>Pentapetalae</taxon>
        <taxon>rosids</taxon>
        <taxon>Vitales</taxon>
        <taxon>Vitaceae</taxon>
        <taxon>Viteae</taxon>
        <taxon>Vitis</taxon>
    </lineage>
</organism>
<gene>
    <name evidence="8" type="primary">CAD6_3</name>
    <name evidence="8" type="ORF">CK203_102624</name>
</gene>
<comment type="caution">
    <text evidence="8">The sequence shown here is derived from an EMBL/GenBank/DDBJ whole genome shotgun (WGS) entry which is preliminary data.</text>
</comment>
<dbReference type="Gene3D" id="3.90.180.10">
    <property type="entry name" value="Medium-chain alcohol dehydrogenases, catalytic domain"/>
    <property type="match status" value="1"/>
</dbReference>
<evidence type="ECO:0000256" key="6">
    <source>
        <dbReference type="SAM" id="Phobius"/>
    </source>
</evidence>
<evidence type="ECO:0000256" key="5">
    <source>
        <dbReference type="ARBA" id="ARBA00023002"/>
    </source>
</evidence>
<evidence type="ECO:0000256" key="4">
    <source>
        <dbReference type="ARBA" id="ARBA00022833"/>
    </source>
</evidence>
<feature type="transmembrane region" description="Helical" evidence="6">
    <location>
        <begin position="20"/>
        <end position="37"/>
    </location>
</feature>
<comment type="cofactor">
    <cofactor evidence="1">
        <name>Zn(2+)</name>
        <dbReference type="ChEBI" id="CHEBI:29105"/>
    </cofactor>
</comment>
<dbReference type="GO" id="GO:0016616">
    <property type="term" value="F:oxidoreductase activity, acting on the CH-OH group of donors, NAD or NADP as acceptor"/>
    <property type="evidence" value="ECO:0007669"/>
    <property type="project" value="InterPro"/>
</dbReference>
<dbReference type="FunFam" id="3.40.50.720:FF:000022">
    <property type="entry name" value="Cinnamyl alcohol dehydrogenase"/>
    <property type="match status" value="1"/>
</dbReference>
<evidence type="ECO:0000313" key="8">
    <source>
        <dbReference type="EMBL" id="RVW27801.1"/>
    </source>
</evidence>
<keyword evidence="6" id="KW-0472">Membrane</keyword>
<evidence type="ECO:0000259" key="7">
    <source>
        <dbReference type="Pfam" id="PF00107"/>
    </source>
</evidence>
<dbReference type="InterPro" id="IPR036291">
    <property type="entry name" value="NAD(P)-bd_dom_sf"/>
</dbReference>
<dbReference type="Pfam" id="PF00107">
    <property type="entry name" value="ADH_zinc_N"/>
    <property type="match status" value="1"/>
</dbReference>
<dbReference type="PANTHER" id="PTHR42683">
    <property type="entry name" value="ALDEHYDE REDUCTASE"/>
    <property type="match status" value="1"/>
</dbReference>
<feature type="domain" description="Alcohol dehydrogenase-like C-terminal" evidence="7">
    <location>
        <begin position="74"/>
        <end position="198"/>
    </location>
</feature>
<evidence type="ECO:0000256" key="3">
    <source>
        <dbReference type="ARBA" id="ARBA00022723"/>
    </source>
</evidence>
<keyword evidence="6" id="KW-0812">Transmembrane</keyword>
<reference evidence="8 9" key="1">
    <citation type="journal article" date="2018" name="PLoS Genet.">
        <title>Population sequencing reveals clonal diversity and ancestral inbreeding in the grapevine cultivar Chardonnay.</title>
        <authorList>
            <person name="Roach M.J."/>
            <person name="Johnson D.L."/>
            <person name="Bohlmann J."/>
            <person name="van Vuuren H.J."/>
            <person name="Jones S.J."/>
            <person name="Pretorius I.S."/>
            <person name="Schmidt S.A."/>
            <person name="Borneman A.R."/>
        </authorList>
    </citation>
    <scope>NUCLEOTIDE SEQUENCE [LARGE SCALE GENOMIC DNA]</scope>
    <source>
        <strain evidence="9">cv. Chardonnay</strain>
        <tissue evidence="8">Leaf</tissue>
    </source>
</reference>
<dbReference type="GO" id="GO:0046872">
    <property type="term" value="F:metal ion binding"/>
    <property type="evidence" value="ECO:0007669"/>
    <property type="project" value="UniProtKB-KW"/>
</dbReference>
<dbReference type="Proteomes" id="UP000288805">
    <property type="component" value="Unassembled WGS sequence"/>
</dbReference>
<keyword evidence="6" id="KW-1133">Transmembrane helix</keyword>
<protein>
    <submittedName>
        <fullName evidence="8">Putative cinnamyl alcohol dehydrogenase 6</fullName>
    </submittedName>
</protein>
<dbReference type="AlphaFoldDB" id="A0A438CX97"/>
<evidence type="ECO:0000256" key="1">
    <source>
        <dbReference type="ARBA" id="ARBA00001947"/>
    </source>
</evidence>
<evidence type="ECO:0000313" key="9">
    <source>
        <dbReference type="Proteomes" id="UP000288805"/>
    </source>
</evidence>
<dbReference type="EMBL" id="QGNW01001938">
    <property type="protein sequence ID" value="RVW27801.1"/>
    <property type="molecule type" value="Genomic_DNA"/>
</dbReference>
<sequence length="242" mass="26456">MTTTYTMFSPDGSITMEDFLIFLWLMSTSPCVFRTTFHQKVVHRCLRRYHGHSPMKHFGLTQPGMHLGVVGLGGLGHVAVKFAKAFGMKVTVISTSLAKKNAALAELGADSFLVSHDSEQMQAALGTMDGIIDTVSAPHALKPLIDLLKRDGKLIMLGAPDMEKPTDLLLYSLFVGRKVISASMTGGMRETQEMMEFAGKHNISADVEVISMADVNTAMERLTKGDVKYRFVIDIANSLATN</sequence>
<comment type="similarity">
    <text evidence="2">Belongs to the zinc-containing alcohol dehydrogenase family.</text>
</comment>
<dbReference type="Gene3D" id="3.40.50.720">
    <property type="entry name" value="NAD(P)-binding Rossmann-like Domain"/>
    <property type="match status" value="1"/>
</dbReference>